<sequence length="177" mass="20088">MKKACFVLVLFLSSIALVIDRCSCLDRSQFPPSFLFGTATSSYQIEGAYLEGNKGLSNWDVFTHVSEGRFGEINSEGIGFYNKLIDALLLKGIEPVVTLHHFDVPQELEDRYGAWLSSQIQDDFGYFADICFQAFGDRVKHWITLNEANMVPNMATTVEYGHQIDALTLWQMQSWEL</sequence>
<accession>A0A6A6LYW7</accession>
<keyword evidence="4" id="KW-0732">Signal</keyword>
<evidence type="ECO:0000313" key="5">
    <source>
        <dbReference type="EMBL" id="KAF2304889.1"/>
    </source>
</evidence>
<comment type="caution">
    <text evidence="5">The sequence shown here is derived from an EMBL/GenBank/DDBJ whole genome shotgun (WGS) entry which is preliminary data.</text>
</comment>
<protein>
    <submittedName>
        <fullName evidence="5">Uncharacterized protein</fullName>
    </submittedName>
</protein>
<evidence type="ECO:0000256" key="2">
    <source>
        <dbReference type="ARBA" id="ARBA00022801"/>
    </source>
</evidence>
<evidence type="ECO:0000256" key="4">
    <source>
        <dbReference type="SAM" id="SignalP"/>
    </source>
</evidence>
<feature type="signal peptide" evidence="4">
    <location>
        <begin position="1"/>
        <end position="20"/>
    </location>
</feature>
<dbReference type="InterPro" id="IPR017853">
    <property type="entry name" value="GH"/>
</dbReference>
<dbReference type="PROSITE" id="PS00653">
    <property type="entry name" value="GLYCOSYL_HYDROL_F1_2"/>
    <property type="match status" value="1"/>
</dbReference>
<dbReference type="InterPro" id="IPR001360">
    <property type="entry name" value="Glyco_hydro_1"/>
</dbReference>
<feature type="chain" id="PRO_5025476285" evidence="4">
    <location>
        <begin position="21"/>
        <end position="177"/>
    </location>
</feature>
<dbReference type="EMBL" id="JAAGAX010000009">
    <property type="protein sequence ID" value="KAF2304889.1"/>
    <property type="molecule type" value="Genomic_DNA"/>
</dbReference>
<comment type="similarity">
    <text evidence="1 3">Belongs to the glycosyl hydrolase 1 family.</text>
</comment>
<dbReference type="Gene3D" id="3.20.20.80">
    <property type="entry name" value="Glycosidases"/>
    <property type="match status" value="2"/>
</dbReference>
<dbReference type="GO" id="GO:0005975">
    <property type="term" value="P:carbohydrate metabolic process"/>
    <property type="evidence" value="ECO:0007669"/>
    <property type="project" value="InterPro"/>
</dbReference>
<evidence type="ECO:0000313" key="6">
    <source>
        <dbReference type="Proteomes" id="UP000467840"/>
    </source>
</evidence>
<reference evidence="5 6" key="1">
    <citation type="journal article" date="2020" name="Mol. Plant">
        <title>The Chromosome-Based Rubber Tree Genome Provides New Insights into Spurge Genome Evolution and Rubber Biosynthesis.</title>
        <authorList>
            <person name="Liu J."/>
            <person name="Shi C."/>
            <person name="Shi C.C."/>
            <person name="Li W."/>
            <person name="Zhang Q.J."/>
            <person name="Zhang Y."/>
            <person name="Li K."/>
            <person name="Lu H.F."/>
            <person name="Shi C."/>
            <person name="Zhu S.T."/>
            <person name="Xiao Z.Y."/>
            <person name="Nan H."/>
            <person name="Yue Y."/>
            <person name="Zhu X.G."/>
            <person name="Wu Y."/>
            <person name="Hong X.N."/>
            <person name="Fan G.Y."/>
            <person name="Tong Y."/>
            <person name="Zhang D."/>
            <person name="Mao C.L."/>
            <person name="Liu Y.L."/>
            <person name="Hao S.J."/>
            <person name="Liu W.Q."/>
            <person name="Lv M.Q."/>
            <person name="Zhang H.B."/>
            <person name="Liu Y."/>
            <person name="Hu-Tang G.R."/>
            <person name="Wang J.P."/>
            <person name="Wang J.H."/>
            <person name="Sun Y.H."/>
            <person name="Ni S.B."/>
            <person name="Chen W.B."/>
            <person name="Zhang X.C."/>
            <person name="Jiao Y.N."/>
            <person name="Eichler E.E."/>
            <person name="Li G.H."/>
            <person name="Liu X."/>
            <person name="Gao L.Z."/>
        </authorList>
    </citation>
    <scope>NUCLEOTIDE SEQUENCE [LARGE SCALE GENOMIC DNA]</scope>
    <source>
        <strain evidence="6">cv. GT1</strain>
        <tissue evidence="5">Leaf</tissue>
    </source>
</reference>
<evidence type="ECO:0000256" key="3">
    <source>
        <dbReference type="RuleBase" id="RU003690"/>
    </source>
</evidence>
<dbReference type="GO" id="GO:0008422">
    <property type="term" value="F:beta-glucosidase activity"/>
    <property type="evidence" value="ECO:0007669"/>
    <property type="project" value="TreeGrafter"/>
</dbReference>
<gene>
    <name evidence="5" type="ORF">GH714_039272</name>
</gene>
<dbReference type="PANTHER" id="PTHR10353">
    <property type="entry name" value="GLYCOSYL HYDROLASE"/>
    <property type="match status" value="1"/>
</dbReference>
<dbReference type="InterPro" id="IPR033132">
    <property type="entry name" value="GH_1_N_CS"/>
</dbReference>
<proteinExistence type="inferred from homology"/>
<dbReference type="PANTHER" id="PTHR10353:SF236">
    <property type="entry name" value="BETA-GLUCOSIDASE 18"/>
    <property type="match status" value="1"/>
</dbReference>
<dbReference type="Pfam" id="PF00232">
    <property type="entry name" value="Glyco_hydro_1"/>
    <property type="match status" value="2"/>
</dbReference>
<dbReference type="SUPFAM" id="SSF51445">
    <property type="entry name" value="(Trans)glycosidases"/>
    <property type="match status" value="1"/>
</dbReference>
<organism evidence="5 6">
    <name type="scientific">Hevea brasiliensis</name>
    <name type="common">Para rubber tree</name>
    <name type="synonym">Siphonia brasiliensis</name>
    <dbReference type="NCBI Taxonomy" id="3981"/>
    <lineage>
        <taxon>Eukaryota</taxon>
        <taxon>Viridiplantae</taxon>
        <taxon>Streptophyta</taxon>
        <taxon>Embryophyta</taxon>
        <taxon>Tracheophyta</taxon>
        <taxon>Spermatophyta</taxon>
        <taxon>Magnoliopsida</taxon>
        <taxon>eudicotyledons</taxon>
        <taxon>Gunneridae</taxon>
        <taxon>Pentapetalae</taxon>
        <taxon>rosids</taxon>
        <taxon>fabids</taxon>
        <taxon>Malpighiales</taxon>
        <taxon>Euphorbiaceae</taxon>
        <taxon>Crotonoideae</taxon>
        <taxon>Micrandreae</taxon>
        <taxon>Hevea</taxon>
    </lineage>
</organism>
<dbReference type="Proteomes" id="UP000467840">
    <property type="component" value="Chromosome 16"/>
</dbReference>
<evidence type="ECO:0000256" key="1">
    <source>
        <dbReference type="ARBA" id="ARBA00010838"/>
    </source>
</evidence>
<keyword evidence="6" id="KW-1185">Reference proteome</keyword>
<name>A0A6A6LYW7_HEVBR</name>
<dbReference type="AlphaFoldDB" id="A0A6A6LYW7"/>
<keyword evidence="2" id="KW-0378">Hydrolase</keyword>